<evidence type="ECO:0000313" key="3">
    <source>
        <dbReference type="Proteomes" id="UP000298138"/>
    </source>
</evidence>
<organism evidence="2 3">
    <name type="scientific">Ascodesmis nigricans</name>
    <dbReference type="NCBI Taxonomy" id="341454"/>
    <lineage>
        <taxon>Eukaryota</taxon>
        <taxon>Fungi</taxon>
        <taxon>Dikarya</taxon>
        <taxon>Ascomycota</taxon>
        <taxon>Pezizomycotina</taxon>
        <taxon>Pezizomycetes</taxon>
        <taxon>Pezizales</taxon>
        <taxon>Ascodesmidaceae</taxon>
        <taxon>Ascodesmis</taxon>
    </lineage>
</organism>
<sequence>MVGGKEGGRMIYGIGLEWGIEDGDSRVGVAAVMLDPTVLNYYSTPFLLPYADRAELLLVFRFFGSEFRFHCFVFCFVFFRSVMFQPVFILLFSLFWNNRALIYSACLLYYSLLCSKRDKNL</sequence>
<evidence type="ECO:0000256" key="1">
    <source>
        <dbReference type="SAM" id="Phobius"/>
    </source>
</evidence>
<proteinExistence type="predicted"/>
<dbReference type="Proteomes" id="UP000298138">
    <property type="component" value="Unassembled WGS sequence"/>
</dbReference>
<name>A0A4S2MS93_9PEZI</name>
<accession>A0A4S2MS93</accession>
<reference evidence="2 3" key="1">
    <citation type="submission" date="2019-04" db="EMBL/GenBank/DDBJ databases">
        <title>Comparative genomics and transcriptomics to analyze fruiting body development in filamentous ascomycetes.</title>
        <authorList>
            <consortium name="DOE Joint Genome Institute"/>
            <person name="Lutkenhaus R."/>
            <person name="Traeger S."/>
            <person name="Breuer J."/>
            <person name="Kuo A."/>
            <person name="Lipzen A."/>
            <person name="Pangilinan J."/>
            <person name="Dilworth D."/>
            <person name="Sandor L."/>
            <person name="Poggeler S."/>
            <person name="Barry K."/>
            <person name="Grigoriev I.V."/>
            <person name="Nowrousian M."/>
        </authorList>
    </citation>
    <scope>NUCLEOTIDE SEQUENCE [LARGE SCALE GENOMIC DNA]</scope>
    <source>
        <strain evidence="2 3">CBS 389.68</strain>
    </source>
</reference>
<feature type="transmembrane region" description="Helical" evidence="1">
    <location>
        <begin position="71"/>
        <end position="94"/>
    </location>
</feature>
<feature type="transmembrane region" description="Helical" evidence="1">
    <location>
        <begin position="100"/>
        <end position="115"/>
    </location>
</feature>
<keyword evidence="1" id="KW-0472">Membrane</keyword>
<keyword evidence="1" id="KW-1133">Transmembrane helix</keyword>
<dbReference type="AlphaFoldDB" id="A0A4S2MS93"/>
<keyword evidence="3" id="KW-1185">Reference proteome</keyword>
<gene>
    <name evidence="2" type="ORF">EX30DRAFT_397175</name>
</gene>
<dbReference type="InParanoid" id="A0A4S2MS93"/>
<evidence type="ECO:0000313" key="2">
    <source>
        <dbReference type="EMBL" id="TGZ79399.1"/>
    </source>
</evidence>
<protein>
    <recommendedName>
        <fullName evidence="4">Transmembrane protein</fullName>
    </recommendedName>
</protein>
<keyword evidence="1" id="KW-0812">Transmembrane</keyword>
<evidence type="ECO:0008006" key="4">
    <source>
        <dbReference type="Google" id="ProtNLM"/>
    </source>
</evidence>
<dbReference type="EMBL" id="ML220132">
    <property type="protein sequence ID" value="TGZ79399.1"/>
    <property type="molecule type" value="Genomic_DNA"/>
</dbReference>